<dbReference type="Proteomes" id="UP000029085">
    <property type="component" value="Unassembled WGS sequence"/>
</dbReference>
<feature type="coiled-coil region" evidence="7">
    <location>
        <begin position="179"/>
        <end position="220"/>
    </location>
</feature>
<feature type="transmembrane region" description="Helical" evidence="8">
    <location>
        <begin position="539"/>
        <end position="563"/>
    </location>
</feature>
<evidence type="ECO:0000259" key="11">
    <source>
        <dbReference type="Pfam" id="PF12794"/>
    </source>
</evidence>
<evidence type="ECO:0000313" key="16">
    <source>
        <dbReference type="Proteomes" id="UP000029085"/>
    </source>
</evidence>
<dbReference type="InterPro" id="IPR024393">
    <property type="entry name" value="MscS_porin"/>
</dbReference>
<dbReference type="Pfam" id="PF21082">
    <property type="entry name" value="MS_channel_3rd"/>
    <property type="match status" value="1"/>
</dbReference>
<sequence length="1120" mass="122926">MRASSCLLYTCLVLAAWGASLPAQATHAGGPVETLRATLAGLADPQRQAASDNLDAAAAAKDEAARLRKELATLEAEIAAAPERARRFEKDLQASPRQALAAWRDRVPASADVEVLEQMLEKERREAQALGDRIARLTADLGASLAADPASDASLDELRRRREELLLPLVPVEGEPAALTESRRLRQEAERQRVEAQLALREARDVSAASRQRAQELELRVLRLRLAQHEPRQIWLQQRIRDQSRASLQALVAEVDARAATIAPGDPVLAEAAATNLALAGDLLAANEKLADYRSRQAEAEQSLAAVRAALRDSRVRLELGGNSEQVGTWLWAVMRKLEFPDVLEERLADTRESLASARLALIALDERQRELSDVAARARELRDAAAHQSDEGDDQASPDGEDALQAWLEARQDLLARLEPMLWRQVATLEQNERALQARLQVAGELRQLLDRHLLWIRSHAPVDADWIRRWPAAAMDLVKPSRFATTAKLLVQSAAERPLPLSLAVLVLLGLGVLRRRSRVSIVALGQGLRDVRQDRFVRTLACLAWTLVAALPLAATLWLGGELLQDVGTRGKYSDSFGQALQALALPALTLSFLRWLVRDRGLAHAHFRWTRQRREALQAWLPSLQAVLLPMYFVVALGFIRDQDLAIDVSARIGVVIAGVFAAVALAWLLGPDRLRHVRGANLEPSKLRRALRVLLPAGLLAIAVLALQGYVYSAAIVLDAQFASVGVFIAVGVLHGLLARWFALGERRLALRRLEQKREAELQARAEGNVPDEGGGEAIPVDLDEDLALDKVNEQTRRLMRAVKLVLLAAGLAWVWAEVLPAFARLDEVVLWSVSQSAADGVATVESITLMAVLLGLLTLSLTFVAARNLPGLLEIGLLSKVNMDSASRYAVTSVSRYAIVMVGVIVGLGLLGLRWSQLQWLAAALTVGLGFGLQEIFANFVSGLILLFERPFRVGDVITVNNLDGTVTRIRTRATTILDFDNKEIVVPNKSFITGQLVNWTLSDETTRIVVKVGVDYGTDPALVHRLLLQAASESTRVLETPPPRSWLLEFGANSLDFELRVFVGSMLDRLATRNEINVRLCELFAENGVGFAFPQLDVHVRDLPEPKAPKTPT</sequence>
<feature type="signal peptide" evidence="9">
    <location>
        <begin position="1"/>
        <end position="25"/>
    </location>
</feature>
<feature type="transmembrane region" description="Helical" evidence="8">
    <location>
        <begin position="927"/>
        <end position="954"/>
    </location>
</feature>
<feature type="transmembrane region" description="Helical" evidence="8">
    <location>
        <begin position="621"/>
        <end position="644"/>
    </location>
</feature>
<comment type="caution">
    <text evidence="15">The sequence shown here is derived from an EMBL/GenBank/DDBJ whole genome shotgun (WGS) entry which is preliminary data.</text>
</comment>
<dbReference type="GO" id="GO:0005886">
    <property type="term" value="C:plasma membrane"/>
    <property type="evidence" value="ECO:0007669"/>
    <property type="project" value="UniProtKB-SubCell"/>
</dbReference>
<dbReference type="SUPFAM" id="SSF82689">
    <property type="entry name" value="Mechanosensitive channel protein MscS (YggB), C-terminal domain"/>
    <property type="match status" value="1"/>
</dbReference>
<keyword evidence="7" id="KW-0175">Coiled coil</keyword>
<dbReference type="InterPro" id="IPR011014">
    <property type="entry name" value="MscS_channel_TM-2"/>
</dbReference>
<dbReference type="Gene3D" id="3.30.70.100">
    <property type="match status" value="1"/>
</dbReference>
<evidence type="ECO:0000259" key="10">
    <source>
        <dbReference type="Pfam" id="PF00924"/>
    </source>
</evidence>
<dbReference type="RefSeq" id="WP_051924541.1">
    <property type="nucleotide sequence ID" value="NZ_AVCJ01000023.1"/>
</dbReference>
<evidence type="ECO:0008006" key="17">
    <source>
        <dbReference type="Google" id="ProtNLM"/>
    </source>
</evidence>
<feature type="domain" description="Mechanosensitive ion channel MscS porin" evidence="12">
    <location>
        <begin position="42"/>
        <end position="270"/>
    </location>
</feature>
<feature type="transmembrane region" description="Helical" evidence="8">
    <location>
        <begin position="849"/>
        <end position="872"/>
    </location>
</feature>
<dbReference type="InterPro" id="IPR049142">
    <property type="entry name" value="MS_channel_1st"/>
</dbReference>
<name>A0A087MHA9_9GAMM</name>
<keyword evidence="9" id="KW-0732">Signal</keyword>
<reference evidence="15 16" key="2">
    <citation type="journal article" date="2015" name="Stand. Genomic Sci.">
        <title>High quality draft genomic sequence of Arenimonas donghaensis DSM 18148(T).</title>
        <authorList>
            <person name="Chen F."/>
            <person name="Wang H."/>
            <person name="Cao Y."/>
            <person name="Li X."/>
            <person name="Wang G."/>
        </authorList>
    </citation>
    <scope>NUCLEOTIDE SEQUENCE [LARGE SCALE GENOMIC DNA]</scope>
    <source>
        <strain evidence="15 16">HO3-R19</strain>
    </source>
</reference>
<feature type="transmembrane region" description="Helical" evidence="8">
    <location>
        <begin position="656"/>
        <end position="674"/>
    </location>
</feature>
<feature type="transmembrane region" description="Helical" evidence="8">
    <location>
        <begin position="810"/>
        <end position="829"/>
    </location>
</feature>
<dbReference type="Gene3D" id="1.10.287.1260">
    <property type="match status" value="1"/>
</dbReference>
<dbReference type="Pfam" id="PF00924">
    <property type="entry name" value="MS_channel_2nd"/>
    <property type="match status" value="1"/>
</dbReference>
<dbReference type="InterPro" id="IPR025692">
    <property type="entry name" value="MscS_IM_dom1"/>
</dbReference>
<dbReference type="InterPro" id="IPR023408">
    <property type="entry name" value="MscS_beta-dom_sf"/>
</dbReference>
<evidence type="ECO:0000313" key="15">
    <source>
        <dbReference type="EMBL" id="KFL36262.1"/>
    </source>
</evidence>
<dbReference type="PROSITE" id="PS01246">
    <property type="entry name" value="UPF0003"/>
    <property type="match status" value="1"/>
</dbReference>
<dbReference type="EMBL" id="AVCJ01000023">
    <property type="protein sequence ID" value="KFL36262.1"/>
    <property type="molecule type" value="Genomic_DNA"/>
</dbReference>
<dbReference type="Pfam" id="PF12794">
    <property type="entry name" value="MscS_TM"/>
    <property type="match status" value="1"/>
</dbReference>
<dbReference type="InterPro" id="IPR006686">
    <property type="entry name" value="MscS_channel_CS"/>
</dbReference>
<dbReference type="PANTHER" id="PTHR30347">
    <property type="entry name" value="POTASSIUM CHANNEL RELATED"/>
    <property type="match status" value="1"/>
</dbReference>
<keyword evidence="5 8" id="KW-1133">Transmembrane helix</keyword>
<feature type="coiled-coil region" evidence="7">
    <location>
        <begin position="113"/>
        <end position="140"/>
    </location>
</feature>
<dbReference type="Pfam" id="PF12795">
    <property type="entry name" value="MscS_porin"/>
    <property type="match status" value="1"/>
</dbReference>
<keyword evidence="4 8" id="KW-0812">Transmembrane</keyword>
<feature type="domain" description="Mechanosensitive ion channel MscS C-terminal" evidence="13">
    <location>
        <begin position="1015"/>
        <end position="1098"/>
    </location>
</feature>
<feature type="coiled-coil region" evidence="7">
    <location>
        <begin position="57"/>
        <end position="84"/>
    </location>
</feature>
<dbReference type="SUPFAM" id="SSF50182">
    <property type="entry name" value="Sm-like ribonucleoproteins"/>
    <property type="match status" value="1"/>
</dbReference>
<evidence type="ECO:0000256" key="9">
    <source>
        <dbReference type="SAM" id="SignalP"/>
    </source>
</evidence>
<dbReference type="InterPro" id="IPR010920">
    <property type="entry name" value="LSM_dom_sf"/>
</dbReference>
<feature type="domain" description="Mechanosensitive ion channel inner membrane" evidence="11">
    <location>
        <begin position="504"/>
        <end position="837"/>
    </location>
</feature>
<evidence type="ECO:0000256" key="7">
    <source>
        <dbReference type="SAM" id="Coils"/>
    </source>
</evidence>
<feature type="transmembrane region" description="Helical" evidence="8">
    <location>
        <begin position="727"/>
        <end position="748"/>
    </location>
</feature>
<keyword evidence="16" id="KW-1185">Reference proteome</keyword>
<dbReference type="InterPro" id="IPR006685">
    <property type="entry name" value="MscS_channel_2nd"/>
</dbReference>
<dbReference type="STRING" id="1121014.N788_05065"/>
<accession>A0A087MHA9</accession>
<dbReference type="SUPFAM" id="SSF82861">
    <property type="entry name" value="Mechanosensitive channel protein MscS (YggB), transmembrane region"/>
    <property type="match status" value="1"/>
</dbReference>
<dbReference type="InterPro" id="IPR011066">
    <property type="entry name" value="MscS_channel_C_sf"/>
</dbReference>
<feature type="chain" id="PRO_5001826253" description="Mechanosensitive ion channel inner membrane domain-containing protein" evidence="9">
    <location>
        <begin position="26"/>
        <end position="1120"/>
    </location>
</feature>
<feature type="transmembrane region" description="Helical" evidence="8">
    <location>
        <begin position="695"/>
        <end position="715"/>
    </location>
</feature>
<evidence type="ECO:0000256" key="3">
    <source>
        <dbReference type="ARBA" id="ARBA00022475"/>
    </source>
</evidence>
<evidence type="ECO:0000259" key="12">
    <source>
        <dbReference type="Pfam" id="PF12795"/>
    </source>
</evidence>
<dbReference type="Pfam" id="PF21088">
    <property type="entry name" value="MS_channel_1st"/>
    <property type="match status" value="1"/>
</dbReference>
<comment type="subcellular location">
    <subcellularLocation>
        <location evidence="1">Cell membrane</location>
        <topology evidence="1">Multi-pass membrane protein</topology>
    </subcellularLocation>
</comment>
<evidence type="ECO:0000259" key="14">
    <source>
        <dbReference type="Pfam" id="PF21088"/>
    </source>
</evidence>
<reference evidence="16" key="1">
    <citation type="submission" date="2013-08" db="EMBL/GenBank/DDBJ databases">
        <title>Genome sequencing of Arenimonas donghaensis.</title>
        <authorList>
            <person name="Chen F."/>
            <person name="Wang G."/>
        </authorList>
    </citation>
    <scope>NUCLEOTIDE SEQUENCE [LARGE SCALE GENOMIC DNA]</scope>
    <source>
        <strain evidence="16">HO3-R19</strain>
    </source>
</reference>
<feature type="coiled-coil region" evidence="7">
    <location>
        <begin position="283"/>
        <end position="310"/>
    </location>
</feature>
<evidence type="ECO:0000256" key="5">
    <source>
        <dbReference type="ARBA" id="ARBA00022989"/>
    </source>
</evidence>
<feature type="transmembrane region" description="Helical" evidence="8">
    <location>
        <begin position="903"/>
        <end position="921"/>
    </location>
</feature>
<feature type="transmembrane region" description="Helical" evidence="8">
    <location>
        <begin position="583"/>
        <end position="601"/>
    </location>
</feature>
<dbReference type="InterPro" id="IPR052702">
    <property type="entry name" value="MscS-like_channel"/>
</dbReference>
<feature type="transmembrane region" description="Helical" evidence="8">
    <location>
        <begin position="501"/>
        <end position="518"/>
    </location>
</feature>
<evidence type="ECO:0000259" key="13">
    <source>
        <dbReference type="Pfam" id="PF21082"/>
    </source>
</evidence>
<dbReference type="PATRIC" id="fig|1121014.3.peg.1902"/>
<evidence type="ECO:0000256" key="2">
    <source>
        <dbReference type="ARBA" id="ARBA00008017"/>
    </source>
</evidence>
<proteinExistence type="inferred from homology"/>
<protein>
    <recommendedName>
        <fullName evidence="17">Mechanosensitive ion channel inner membrane domain-containing protein</fullName>
    </recommendedName>
</protein>
<dbReference type="OrthoDB" id="9799209at2"/>
<dbReference type="GO" id="GO:0008381">
    <property type="term" value="F:mechanosensitive monoatomic ion channel activity"/>
    <property type="evidence" value="ECO:0007669"/>
    <property type="project" value="UniProtKB-ARBA"/>
</dbReference>
<evidence type="ECO:0000256" key="6">
    <source>
        <dbReference type="ARBA" id="ARBA00023136"/>
    </source>
</evidence>
<keyword evidence="6 8" id="KW-0472">Membrane</keyword>
<evidence type="ECO:0000256" key="8">
    <source>
        <dbReference type="SAM" id="Phobius"/>
    </source>
</evidence>
<dbReference type="PANTHER" id="PTHR30347:SF1">
    <property type="entry name" value="MECHANOSENSITIVE CHANNEL MSCK"/>
    <property type="match status" value="1"/>
</dbReference>
<comment type="similarity">
    <text evidence="2">Belongs to the MscS (TC 1.A.23) family.</text>
</comment>
<organism evidence="15 16">
    <name type="scientific">Arenimonas donghaensis DSM 18148 = HO3-R19</name>
    <dbReference type="NCBI Taxonomy" id="1121014"/>
    <lineage>
        <taxon>Bacteria</taxon>
        <taxon>Pseudomonadati</taxon>
        <taxon>Pseudomonadota</taxon>
        <taxon>Gammaproteobacteria</taxon>
        <taxon>Lysobacterales</taxon>
        <taxon>Lysobacteraceae</taxon>
        <taxon>Arenimonas</taxon>
    </lineage>
</organism>
<feature type="domain" description="Mechanosensitive ion channel MscS" evidence="10">
    <location>
        <begin position="942"/>
        <end position="1007"/>
    </location>
</feature>
<dbReference type="AlphaFoldDB" id="A0A087MHA9"/>
<evidence type="ECO:0000256" key="4">
    <source>
        <dbReference type="ARBA" id="ARBA00022692"/>
    </source>
</evidence>
<dbReference type="Gene3D" id="2.30.30.60">
    <property type="match status" value="1"/>
</dbReference>
<gene>
    <name evidence="15" type="ORF">N788_05065</name>
</gene>
<keyword evidence="3" id="KW-1003">Cell membrane</keyword>
<dbReference type="InterPro" id="IPR049278">
    <property type="entry name" value="MS_channel_C"/>
</dbReference>
<evidence type="ECO:0000256" key="1">
    <source>
        <dbReference type="ARBA" id="ARBA00004651"/>
    </source>
</evidence>
<feature type="domain" description="Mechanosensitive ion channel transmembrane helices 2/3" evidence="14">
    <location>
        <begin position="900"/>
        <end position="940"/>
    </location>
</feature>